<protein>
    <submittedName>
        <fullName evidence="1">Lipase</fullName>
    </submittedName>
</protein>
<evidence type="ECO:0000313" key="1">
    <source>
        <dbReference type="EMBL" id="KAI4456872.1"/>
    </source>
</evidence>
<organism evidence="1 2">
    <name type="scientific">Holotrichia oblita</name>
    <name type="common">Chafer beetle</name>
    <dbReference type="NCBI Taxonomy" id="644536"/>
    <lineage>
        <taxon>Eukaryota</taxon>
        <taxon>Metazoa</taxon>
        <taxon>Ecdysozoa</taxon>
        <taxon>Arthropoda</taxon>
        <taxon>Hexapoda</taxon>
        <taxon>Insecta</taxon>
        <taxon>Pterygota</taxon>
        <taxon>Neoptera</taxon>
        <taxon>Endopterygota</taxon>
        <taxon>Coleoptera</taxon>
        <taxon>Polyphaga</taxon>
        <taxon>Scarabaeiformia</taxon>
        <taxon>Scarabaeidae</taxon>
        <taxon>Melolonthinae</taxon>
        <taxon>Holotrichia</taxon>
    </lineage>
</organism>
<accession>A0ACB9SSZ5</accession>
<reference evidence="1" key="1">
    <citation type="submission" date="2022-04" db="EMBL/GenBank/DDBJ databases">
        <title>Chromosome-scale genome assembly of Holotrichia oblita Faldermann.</title>
        <authorList>
            <person name="Rongchong L."/>
        </authorList>
    </citation>
    <scope>NUCLEOTIDE SEQUENCE</scope>
    <source>
        <strain evidence="1">81SQS9</strain>
    </source>
</reference>
<proteinExistence type="predicted"/>
<sequence length="303" mass="35171">MQIEWATINQVPTKVLTWGKTLQEAKDHIGENLNYIVCICGNPGIPDAYIEFLDEIHRRTNNVVWILSHAGHSVNNVTDMPLYEENKELYELEGQIKHKANFIEEYIPKNAKIILIGHSVGAYIILRLLQVPSIQSKVTKIYLLFPTIEYIGDSPSGKLFMRFVRRIFSIILLLASLFNILPVMIQTFILHIYLKVSDMPSYLLEPIRNFVQPFVLKVVLNMALQEMLQIRERDNKILIDNRKKIKIYYGAKDEWCPLINYYNIMKDIPDIDAKVCDKGYNHSFVLKSSLPMAALISNWMKEQ</sequence>
<evidence type="ECO:0000313" key="2">
    <source>
        <dbReference type="Proteomes" id="UP001056778"/>
    </source>
</evidence>
<gene>
    <name evidence="1" type="ORF">MML48_8g00012715</name>
</gene>
<comment type="caution">
    <text evidence="1">The sequence shown here is derived from an EMBL/GenBank/DDBJ whole genome shotgun (WGS) entry which is preliminary data.</text>
</comment>
<name>A0ACB9SSZ5_HOLOL</name>
<keyword evidence="2" id="KW-1185">Reference proteome</keyword>
<dbReference type="Proteomes" id="UP001056778">
    <property type="component" value="Chromosome 8"/>
</dbReference>
<dbReference type="EMBL" id="CM043022">
    <property type="protein sequence ID" value="KAI4456872.1"/>
    <property type="molecule type" value="Genomic_DNA"/>
</dbReference>